<evidence type="ECO:0000256" key="2">
    <source>
        <dbReference type="ARBA" id="ARBA00023136"/>
    </source>
</evidence>
<reference evidence="5" key="1">
    <citation type="submission" date="2015-10" db="EMBL/GenBank/DDBJ databases">
        <authorList>
            <person name="Gilbert D.G."/>
        </authorList>
    </citation>
    <scope>NUCLEOTIDE SEQUENCE</scope>
</reference>
<dbReference type="InterPro" id="IPR006664">
    <property type="entry name" value="OMP_bac"/>
</dbReference>
<protein>
    <submittedName>
        <fullName evidence="5">18K peptidoglycan-associated outer membrane lipoprotein Peptidoglycan-associated lipoprotein Outer membrane protein P6 OmpA/MotB</fullName>
    </submittedName>
</protein>
<dbReference type="EMBL" id="CZQD01000047">
    <property type="protein sequence ID" value="CUS57723.1"/>
    <property type="molecule type" value="Genomic_DNA"/>
</dbReference>
<dbReference type="CDD" id="cd07185">
    <property type="entry name" value="OmpA_C-like"/>
    <property type="match status" value="1"/>
</dbReference>
<gene>
    <name evidence="5" type="ORF">MGWOODY_Hyp1196</name>
</gene>
<name>A0A160U1Z6_9ZZZZ</name>
<organism evidence="5">
    <name type="scientific">hydrothermal vent metagenome</name>
    <dbReference type="NCBI Taxonomy" id="652676"/>
    <lineage>
        <taxon>unclassified sequences</taxon>
        <taxon>metagenomes</taxon>
        <taxon>ecological metagenomes</taxon>
    </lineage>
</organism>
<comment type="subcellular location">
    <subcellularLocation>
        <location evidence="1">Cell outer membrane</location>
    </subcellularLocation>
</comment>
<evidence type="ECO:0000256" key="3">
    <source>
        <dbReference type="ARBA" id="ARBA00023237"/>
    </source>
</evidence>
<dbReference type="GO" id="GO:0009279">
    <property type="term" value="C:cell outer membrane"/>
    <property type="evidence" value="ECO:0007669"/>
    <property type="project" value="UniProtKB-SubCell"/>
</dbReference>
<proteinExistence type="predicted"/>
<dbReference type="PROSITE" id="PS51123">
    <property type="entry name" value="OMPA_2"/>
    <property type="match status" value="1"/>
</dbReference>
<keyword evidence="3" id="KW-0998">Cell outer membrane</keyword>
<dbReference type="PANTHER" id="PTHR30329:SF21">
    <property type="entry name" value="LIPOPROTEIN YIAD-RELATED"/>
    <property type="match status" value="1"/>
</dbReference>
<dbReference type="Gene3D" id="3.30.1330.60">
    <property type="entry name" value="OmpA-like domain"/>
    <property type="match status" value="1"/>
</dbReference>
<accession>A0A160U1Z6</accession>
<dbReference type="InterPro" id="IPR006665">
    <property type="entry name" value="OmpA-like"/>
</dbReference>
<feature type="domain" description="OmpA-like" evidence="4">
    <location>
        <begin position="172"/>
        <end position="289"/>
    </location>
</feature>
<dbReference type="InterPro" id="IPR036737">
    <property type="entry name" value="OmpA-like_sf"/>
</dbReference>
<dbReference type="AlphaFoldDB" id="A0A160U1Z6"/>
<dbReference type="Pfam" id="PF00691">
    <property type="entry name" value="OmpA"/>
    <property type="match status" value="1"/>
</dbReference>
<evidence type="ECO:0000256" key="1">
    <source>
        <dbReference type="ARBA" id="ARBA00004442"/>
    </source>
</evidence>
<evidence type="ECO:0000259" key="4">
    <source>
        <dbReference type="PROSITE" id="PS51123"/>
    </source>
</evidence>
<dbReference type="PANTHER" id="PTHR30329">
    <property type="entry name" value="STATOR ELEMENT OF FLAGELLAR MOTOR COMPLEX"/>
    <property type="match status" value="1"/>
</dbReference>
<dbReference type="PROSITE" id="PS51257">
    <property type="entry name" value="PROKAR_LIPOPROTEIN"/>
    <property type="match status" value="1"/>
</dbReference>
<sequence length="289" mass="30510">MKRDLFLARAIAGAALFSVTACGGESADAPKAVAAESGPQCVQLAEGDYFWDGTAFVVSSTPPASQPAATETRPASVGWVGALERTFPDAGFPWMGLHVSGPVAVLTGLAPDPAAKEQGFLVGQAALEDNAEVASDVTLVVDGISVEEGERGVGEALAALSDGEANAGRCQSAFNATMDDRTIMFQSNLAIISPTSERLLDALTGVALLCDAYAIEIGGHTDSRGSNQYNEVISQQRSEAVRDYMIEHGVEAEALTAMGYGESRPLDRAETYEAWAKNRRMEFKVSERR</sequence>
<dbReference type="InterPro" id="IPR050330">
    <property type="entry name" value="Bact_OuterMem_StrucFunc"/>
</dbReference>
<keyword evidence="5" id="KW-0449">Lipoprotein</keyword>
<keyword evidence="2" id="KW-0472">Membrane</keyword>
<dbReference type="PRINTS" id="PR01021">
    <property type="entry name" value="OMPADOMAIN"/>
</dbReference>
<evidence type="ECO:0000313" key="5">
    <source>
        <dbReference type="EMBL" id="CUS57723.1"/>
    </source>
</evidence>
<dbReference type="SUPFAM" id="SSF103088">
    <property type="entry name" value="OmpA-like"/>
    <property type="match status" value="1"/>
</dbReference>